<feature type="region of interest" description="Disordered" evidence="1">
    <location>
        <begin position="467"/>
        <end position="541"/>
    </location>
</feature>
<feature type="region of interest" description="Disordered" evidence="1">
    <location>
        <begin position="1"/>
        <end position="384"/>
    </location>
</feature>
<evidence type="ECO:0000256" key="2">
    <source>
        <dbReference type="SAM" id="Phobius"/>
    </source>
</evidence>
<protein>
    <recommendedName>
        <fullName evidence="5">NTP binding protein</fullName>
    </recommendedName>
</protein>
<evidence type="ECO:0000256" key="1">
    <source>
        <dbReference type="SAM" id="MobiDB-lite"/>
    </source>
</evidence>
<keyword evidence="2" id="KW-0812">Transmembrane</keyword>
<feature type="transmembrane region" description="Helical" evidence="2">
    <location>
        <begin position="874"/>
        <end position="895"/>
    </location>
</feature>
<feature type="compositionally biased region" description="Basic and acidic residues" evidence="1">
    <location>
        <begin position="123"/>
        <end position="162"/>
    </location>
</feature>
<feature type="compositionally biased region" description="Polar residues" evidence="1">
    <location>
        <begin position="505"/>
        <end position="519"/>
    </location>
</feature>
<reference evidence="3" key="1">
    <citation type="journal article" date="2019" name="Beilstein J. Org. Chem.">
        <title>Nanangenines: drimane sesquiterpenoids as the dominant metabolite cohort of a novel Australian fungus, Aspergillus nanangensis.</title>
        <authorList>
            <person name="Lacey H.J."/>
            <person name="Gilchrist C.L.M."/>
            <person name="Crombie A."/>
            <person name="Kalaitzis J.A."/>
            <person name="Vuong D."/>
            <person name="Rutledge P.J."/>
            <person name="Turner P."/>
            <person name="Pitt J.I."/>
            <person name="Lacey E."/>
            <person name="Chooi Y.H."/>
            <person name="Piggott A.M."/>
        </authorList>
    </citation>
    <scope>NUCLEOTIDE SEQUENCE</scope>
    <source>
        <strain evidence="3">MST-FP2251</strain>
    </source>
</reference>
<feature type="region of interest" description="Disordered" evidence="1">
    <location>
        <begin position="671"/>
        <end position="691"/>
    </location>
</feature>
<evidence type="ECO:0000313" key="3">
    <source>
        <dbReference type="EMBL" id="KAF9893821.1"/>
    </source>
</evidence>
<dbReference type="Proteomes" id="UP001194746">
    <property type="component" value="Unassembled WGS sequence"/>
</dbReference>
<feature type="compositionally biased region" description="Basic and acidic residues" evidence="1">
    <location>
        <begin position="312"/>
        <end position="321"/>
    </location>
</feature>
<feature type="compositionally biased region" description="Basic and acidic residues" evidence="1">
    <location>
        <begin position="95"/>
        <end position="105"/>
    </location>
</feature>
<accession>A0AAD4CW67</accession>
<dbReference type="EMBL" id="VCAU01000006">
    <property type="protein sequence ID" value="KAF9893821.1"/>
    <property type="molecule type" value="Genomic_DNA"/>
</dbReference>
<evidence type="ECO:0008006" key="5">
    <source>
        <dbReference type="Google" id="ProtNLM"/>
    </source>
</evidence>
<feature type="compositionally biased region" description="Polar residues" evidence="1">
    <location>
        <begin position="192"/>
        <end position="201"/>
    </location>
</feature>
<keyword evidence="4" id="KW-1185">Reference proteome</keyword>
<feature type="transmembrane region" description="Helical" evidence="2">
    <location>
        <begin position="901"/>
        <end position="921"/>
    </location>
</feature>
<sequence>MEEYLSLPNGHLLNLQPRPQHGRRGRATLSSEEKIASGHEQESAIDERPVGSESRSTNSSTSTTPLRRGKQTKLPMPKTLADRSKDLQDLSLLDFGHEGKLEHTPPRPSDFPQTPGHETTPPTDKDREQSWRKVREMFDKDNNSSAKDSKDKQKGHYQDAYRKILSLANSSKQEIAKQKLKYTGGPDRSEKLPTNSSSRSKIPSPRANNNRPSPGGKPETTSPSHAASRGKPRLSRDRKLSLDTREVTPRRSADRADNATDSSIQSYTSISPVSGPDSSITEWEDRFVVNMPSAREPNPPIMNDDQISDFQKSIEKVHKEGGAMLDPDTLPSPRTRTPEEKFEHTEQHTKPTGTLDGQESRSGSSGEANDRSPTEYEHRRYYSPDEIGKQRFSTIWEEGPSKIKRQDSDLNADGSFLGCKEINGPNDKNPDEILLFSTCCPTDERPRIIDASSPVSRIPRDWKQATTCHVKPPVEPKNTLQEERTPNSQNSKTAQCSKPLPKTMCQESKCQQPENTGMLTESRGKENTACTGGLTRSRPVQKKRGDDVFIITPTITRTLVPMDGATVKATRTKELPPILAAGGGENVTDTRGGKPQMIPTPSGLRRATQHSWVKSGIPSKAPSKPGHLNDPLGARTETEPLISEKSRAIRGFIRMPGMVKSSTENFGGRIRTKDHTHHPLPPTPKDDNLFPVRRASDTPRCVSPINPSSTDRPDHTNTMRNARVVEVAELDGLQLSDPTVNQKAIYNQSGNDEPKLSGVKSSALNVDLKIRSESHSVSTSPRQVLSPLTWSLIMNILALSAAQARGIYKQITAGRKSRMDLVKNGVDCVLGMMGHCLNVFKDILYAFSVYNSTGSWPQNNERDLFRSMADIGQAVVYLVALGFMMMIVGRAAGYVVLIGTWIVWFTKPFGWVLGALAKVLLA</sequence>
<reference evidence="3" key="2">
    <citation type="submission" date="2020-02" db="EMBL/GenBank/DDBJ databases">
        <authorList>
            <person name="Gilchrist C.L.M."/>
            <person name="Chooi Y.-H."/>
        </authorList>
    </citation>
    <scope>NUCLEOTIDE SEQUENCE</scope>
    <source>
        <strain evidence="3">MST-FP2251</strain>
    </source>
</reference>
<feature type="compositionally biased region" description="Low complexity" evidence="1">
    <location>
        <begin position="203"/>
        <end position="214"/>
    </location>
</feature>
<keyword evidence="2" id="KW-0472">Membrane</keyword>
<gene>
    <name evidence="3" type="ORF">FE257_009991</name>
</gene>
<organism evidence="3 4">
    <name type="scientific">Aspergillus nanangensis</name>
    <dbReference type="NCBI Taxonomy" id="2582783"/>
    <lineage>
        <taxon>Eukaryota</taxon>
        <taxon>Fungi</taxon>
        <taxon>Dikarya</taxon>
        <taxon>Ascomycota</taxon>
        <taxon>Pezizomycotina</taxon>
        <taxon>Eurotiomycetes</taxon>
        <taxon>Eurotiomycetidae</taxon>
        <taxon>Eurotiales</taxon>
        <taxon>Aspergillaceae</taxon>
        <taxon>Aspergillus</taxon>
        <taxon>Aspergillus subgen. Circumdati</taxon>
    </lineage>
</organism>
<dbReference type="AlphaFoldDB" id="A0AAD4CW67"/>
<comment type="caution">
    <text evidence="3">The sequence shown here is derived from an EMBL/GenBank/DDBJ whole genome shotgun (WGS) entry which is preliminary data.</text>
</comment>
<feature type="region of interest" description="Disordered" evidence="1">
    <location>
        <begin position="578"/>
        <end position="637"/>
    </location>
</feature>
<feature type="compositionally biased region" description="Polar residues" evidence="1">
    <location>
        <begin position="486"/>
        <end position="496"/>
    </location>
</feature>
<feature type="region of interest" description="Disordered" evidence="1">
    <location>
        <begin position="697"/>
        <end position="716"/>
    </location>
</feature>
<evidence type="ECO:0000313" key="4">
    <source>
        <dbReference type="Proteomes" id="UP001194746"/>
    </source>
</evidence>
<feature type="compositionally biased region" description="Basic and acidic residues" evidence="1">
    <location>
        <begin position="234"/>
        <end position="258"/>
    </location>
</feature>
<feature type="compositionally biased region" description="Basic and acidic residues" evidence="1">
    <location>
        <begin position="336"/>
        <end position="349"/>
    </location>
</feature>
<feature type="compositionally biased region" description="Low complexity" evidence="1">
    <location>
        <begin position="52"/>
        <end position="64"/>
    </location>
</feature>
<feature type="compositionally biased region" description="Polar residues" evidence="1">
    <location>
        <begin position="350"/>
        <end position="367"/>
    </location>
</feature>
<feature type="compositionally biased region" description="Basic and acidic residues" evidence="1">
    <location>
        <begin position="31"/>
        <end position="50"/>
    </location>
</feature>
<proteinExistence type="predicted"/>
<name>A0AAD4CW67_ASPNN</name>
<feature type="compositionally biased region" description="Basic and acidic residues" evidence="1">
    <location>
        <begin position="368"/>
        <end position="384"/>
    </location>
</feature>
<keyword evidence="2" id="KW-1133">Transmembrane helix</keyword>
<feature type="compositionally biased region" description="Polar residues" evidence="1">
    <location>
        <begin position="259"/>
        <end position="281"/>
    </location>
</feature>